<evidence type="ECO:0000313" key="14">
    <source>
        <dbReference type="Proteomes" id="UP000283458"/>
    </source>
</evidence>
<evidence type="ECO:0000313" key="13">
    <source>
        <dbReference type="EMBL" id="RJF83785.1"/>
    </source>
</evidence>
<dbReference type="GO" id="GO:0005737">
    <property type="term" value="C:cytoplasm"/>
    <property type="evidence" value="ECO:0007669"/>
    <property type="project" value="UniProtKB-SubCell"/>
</dbReference>
<proteinExistence type="inferred from homology"/>
<feature type="binding site" evidence="12">
    <location>
        <position position="11"/>
    </location>
    <ligand>
        <name>Mg(2+)</name>
        <dbReference type="ChEBI" id="CHEBI:18420"/>
    </ligand>
</feature>
<dbReference type="NCBIfam" id="TIGR01656">
    <property type="entry name" value="Histidinol-ppas"/>
    <property type="match status" value="1"/>
</dbReference>
<gene>
    <name evidence="13" type="ORF">D3877_03905</name>
</gene>
<comment type="cofactor">
    <cofactor evidence="12">
        <name>Mg(2+)</name>
        <dbReference type="ChEBI" id="CHEBI:18420"/>
    </cofactor>
</comment>
<keyword evidence="6 9" id="KW-0119">Carbohydrate metabolism</keyword>
<dbReference type="NCBIfam" id="TIGR01662">
    <property type="entry name" value="HAD-SF-IIIA"/>
    <property type="match status" value="1"/>
</dbReference>
<comment type="subcellular location">
    <subcellularLocation>
        <location evidence="1 9">Cytoplasm</location>
    </subcellularLocation>
</comment>
<dbReference type="InterPro" id="IPR004446">
    <property type="entry name" value="Heptose_bisP_phosphatase"/>
</dbReference>
<name>A0A418W193_9PROT</name>
<dbReference type="PANTHER" id="PTHR42891">
    <property type="entry name" value="D-GLYCERO-BETA-D-MANNO-HEPTOSE-1,7-BISPHOSPHATE 7-PHOSPHATASE"/>
    <property type="match status" value="1"/>
</dbReference>
<feature type="active site" description="Nucleophile" evidence="10">
    <location>
        <position position="9"/>
    </location>
</feature>
<dbReference type="Gene3D" id="3.40.50.1000">
    <property type="entry name" value="HAD superfamily/HAD-like"/>
    <property type="match status" value="1"/>
</dbReference>
<organism evidence="13 14">
    <name type="scientific">Azospirillum cavernae</name>
    <dbReference type="NCBI Taxonomy" id="2320860"/>
    <lineage>
        <taxon>Bacteria</taxon>
        <taxon>Pseudomonadati</taxon>
        <taxon>Pseudomonadota</taxon>
        <taxon>Alphaproteobacteria</taxon>
        <taxon>Rhodospirillales</taxon>
        <taxon>Azospirillaceae</taxon>
        <taxon>Azospirillum</taxon>
    </lineage>
</organism>
<feature type="site" description="Contributes to substrate recognition" evidence="11">
    <location>
        <position position="108"/>
    </location>
</feature>
<evidence type="ECO:0000256" key="12">
    <source>
        <dbReference type="PIRSR" id="PIRSR004682-4"/>
    </source>
</evidence>
<evidence type="ECO:0000256" key="1">
    <source>
        <dbReference type="ARBA" id="ARBA00004496"/>
    </source>
</evidence>
<reference evidence="13 14" key="1">
    <citation type="submission" date="2018-09" db="EMBL/GenBank/DDBJ databases">
        <authorList>
            <person name="Zhu H."/>
        </authorList>
    </citation>
    <scope>NUCLEOTIDE SEQUENCE [LARGE SCALE GENOMIC DNA]</scope>
    <source>
        <strain evidence="13 14">K2W22B-5</strain>
    </source>
</reference>
<dbReference type="RefSeq" id="WP_119829426.1">
    <property type="nucleotide sequence ID" value="NZ_QYUL01000001.1"/>
</dbReference>
<dbReference type="PANTHER" id="PTHR42891:SF1">
    <property type="entry name" value="D-GLYCERO-BETA-D-MANNO-HEPTOSE-1,7-BISPHOSPHATE 7-PHOSPHATASE"/>
    <property type="match status" value="1"/>
</dbReference>
<dbReference type="GO" id="GO:0005975">
    <property type="term" value="P:carbohydrate metabolic process"/>
    <property type="evidence" value="ECO:0007669"/>
    <property type="project" value="InterPro"/>
</dbReference>
<evidence type="ECO:0000256" key="7">
    <source>
        <dbReference type="ARBA" id="ARBA00031828"/>
    </source>
</evidence>
<dbReference type="GO" id="GO:0016791">
    <property type="term" value="F:phosphatase activity"/>
    <property type="evidence" value="ECO:0007669"/>
    <property type="project" value="InterPro"/>
</dbReference>
<feature type="binding site" evidence="12">
    <location>
        <position position="134"/>
    </location>
    <ligand>
        <name>Mg(2+)</name>
        <dbReference type="ChEBI" id="CHEBI:18420"/>
    </ligand>
</feature>
<keyword evidence="4 9" id="KW-0378">Hydrolase</keyword>
<feature type="active site" description="Nucleophile" evidence="10">
    <location>
        <position position="11"/>
    </location>
</feature>
<evidence type="ECO:0000256" key="8">
    <source>
        <dbReference type="ARBA" id="ARBA00061616"/>
    </source>
</evidence>
<feature type="binding site" evidence="12">
    <location>
        <position position="90"/>
    </location>
    <ligand>
        <name>Zn(2+)</name>
        <dbReference type="ChEBI" id="CHEBI:29105"/>
    </ligand>
</feature>
<dbReference type="InterPro" id="IPR036412">
    <property type="entry name" value="HAD-like_sf"/>
</dbReference>
<feature type="site" description="Stabilizes the phosphoryl group" evidence="11">
    <location>
        <position position="109"/>
    </location>
</feature>
<keyword evidence="12" id="KW-0460">Magnesium</keyword>
<evidence type="ECO:0000256" key="3">
    <source>
        <dbReference type="ARBA" id="ARBA00022723"/>
    </source>
</evidence>
<dbReference type="GO" id="GO:0046872">
    <property type="term" value="F:metal ion binding"/>
    <property type="evidence" value="ECO:0007669"/>
    <property type="project" value="UniProtKB-KW"/>
</dbReference>
<dbReference type="SUPFAM" id="SSF56784">
    <property type="entry name" value="HAD-like"/>
    <property type="match status" value="1"/>
</dbReference>
<protein>
    <recommendedName>
        <fullName evidence="7 9">D,D-heptose 1,7-bisphosphate phosphatase</fullName>
        <ecNumber evidence="9">3.1.3.-</ecNumber>
    </recommendedName>
</protein>
<comment type="similarity">
    <text evidence="8 9">Belongs to the gmhB family.</text>
</comment>
<evidence type="ECO:0000256" key="4">
    <source>
        <dbReference type="ARBA" id="ARBA00022801"/>
    </source>
</evidence>
<dbReference type="Proteomes" id="UP000283458">
    <property type="component" value="Unassembled WGS sequence"/>
</dbReference>
<feature type="site" description="Stabilizes the phosphoryl group" evidence="11">
    <location>
        <position position="51"/>
    </location>
</feature>
<dbReference type="EMBL" id="QYUL01000001">
    <property type="protein sequence ID" value="RJF83785.1"/>
    <property type="molecule type" value="Genomic_DNA"/>
</dbReference>
<evidence type="ECO:0000256" key="9">
    <source>
        <dbReference type="PIRNR" id="PIRNR004682"/>
    </source>
</evidence>
<comment type="cofactor">
    <cofactor evidence="12">
        <name>Zn(2+)</name>
        <dbReference type="ChEBI" id="CHEBI:29105"/>
    </cofactor>
</comment>
<dbReference type="FunFam" id="3.40.50.1000:FF:000037">
    <property type="entry name" value="D,D-heptose 1,7-bisphosphate phosphatase"/>
    <property type="match status" value="1"/>
</dbReference>
<evidence type="ECO:0000256" key="6">
    <source>
        <dbReference type="ARBA" id="ARBA00023277"/>
    </source>
</evidence>
<dbReference type="AlphaFoldDB" id="A0A418W193"/>
<evidence type="ECO:0000256" key="2">
    <source>
        <dbReference type="ARBA" id="ARBA00022490"/>
    </source>
</evidence>
<dbReference type="NCBIfam" id="TIGR00213">
    <property type="entry name" value="GmhB_yaeD"/>
    <property type="match status" value="1"/>
</dbReference>
<dbReference type="Pfam" id="PF13242">
    <property type="entry name" value="Hydrolase_like"/>
    <property type="match status" value="1"/>
</dbReference>
<dbReference type="InterPro" id="IPR023214">
    <property type="entry name" value="HAD_sf"/>
</dbReference>
<evidence type="ECO:0000256" key="5">
    <source>
        <dbReference type="ARBA" id="ARBA00022833"/>
    </source>
</evidence>
<dbReference type="EC" id="3.1.3.-" evidence="9"/>
<dbReference type="OrthoDB" id="9814110at2"/>
<keyword evidence="2 9" id="KW-0963">Cytoplasm</keyword>
<keyword evidence="3 12" id="KW-0479">Metal-binding</keyword>
<keyword evidence="14" id="KW-1185">Reference proteome</keyword>
<dbReference type="InterPro" id="IPR006549">
    <property type="entry name" value="HAD-SF_hydro_IIIA"/>
</dbReference>
<dbReference type="PIRSF" id="PIRSF004682">
    <property type="entry name" value="GmhB"/>
    <property type="match status" value="1"/>
</dbReference>
<evidence type="ECO:0000256" key="10">
    <source>
        <dbReference type="PIRSR" id="PIRSR004682-1"/>
    </source>
</evidence>
<keyword evidence="5 12" id="KW-0862">Zinc</keyword>
<feature type="binding site" evidence="12">
    <location>
        <position position="9"/>
    </location>
    <ligand>
        <name>Mg(2+)</name>
        <dbReference type="ChEBI" id="CHEBI:18420"/>
    </ligand>
</feature>
<dbReference type="InterPro" id="IPR006543">
    <property type="entry name" value="Histidinol-phos"/>
</dbReference>
<dbReference type="CDD" id="cd07503">
    <property type="entry name" value="HAD_HisB-N"/>
    <property type="match status" value="1"/>
</dbReference>
<sequence length="197" mass="21719">MPCPALFLDRDGVINVDHGYVVTHDRFQFVDGVFDLARAAMDRGYRVAVITNQSGIARGYFSEPEFLAFTAWMVEEFRARGVDLAGVYHCPYHRAGPVERFARESFWRKPAPGMILEAARRHDLDLARSIFVGDQPTDMQAAQAAGVGMRVLVDPMGTVADTKTANRVVGRLSDIVPFLADPILTGRSSPNFPGNSC</sequence>
<accession>A0A418W193</accession>
<comment type="caution">
    <text evidence="13">The sequence shown here is derived from an EMBL/GenBank/DDBJ whole genome shotgun (WGS) entry which is preliminary data.</text>
</comment>
<evidence type="ECO:0000256" key="11">
    <source>
        <dbReference type="PIRSR" id="PIRSR004682-3"/>
    </source>
</evidence>